<name>G0R1A8_ICHMU</name>
<dbReference type="PROSITE" id="PS00108">
    <property type="entry name" value="PROTEIN_KINASE_ST"/>
    <property type="match status" value="1"/>
</dbReference>
<dbReference type="FunFam" id="3.30.200.20:FF:000003">
    <property type="entry name" value="Non-specific serine/threonine protein kinase"/>
    <property type="match status" value="1"/>
</dbReference>
<dbReference type="PIRSF" id="PIRSF000654">
    <property type="entry name" value="Integrin-linked_kinase"/>
    <property type="match status" value="1"/>
</dbReference>
<dbReference type="RefSeq" id="XP_004029977.1">
    <property type="nucleotide sequence ID" value="XM_004029929.1"/>
</dbReference>
<dbReference type="AlphaFoldDB" id="G0R1A8"/>
<evidence type="ECO:0000256" key="6">
    <source>
        <dbReference type="ARBA" id="ARBA00022840"/>
    </source>
</evidence>
<dbReference type="GeneID" id="14904842"/>
<dbReference type="FunFam" id="1.10.510.10:FF:000571">
    <property type="entry name" value="Maternal embryonic leucine zipper kinase"/>
    <property type="match status" value="1"/>
</dbReference>
<evidence type="ECO:0000313" key="10">
    <source>
        <dbReference type="EMBL" id="EGR28741.1"/>
    </source>
</evidence>
<dbReference type="InterPro" id="IPR008271">
    <property type="entry name" value="Ser/Thr_kinase_AS"/>
</dbReference>
<dbReference type="GO" id="GO:0035556">
    <property type="term" value="P:intracellular signal transduction"/>
    <property type="evidence" value="ECO:0007669"/>
    <property type="project" value="TreeGrafter"/>
</dbReference>
<evidence type="ECO:0000256" key="3">
    <source>
        <dbReference type="ARBA" id="ARBA00022679"/>
    </source>
</evidence>
<dbReference type="STRING" id="857967.G0R1A8"/>
<keyword evidence="6 7" id="KW-0067">ATP-binding</keyword>
<dbReference type="PROSITE" id="PS50011">
    <property type="entry name" value="PROTEIN_KINASE_DOM"/>
    <property type="match status" value="1"/>
</dbReference>
<dbReference type="Pfam" id="PF00069">
    <property type="entry name" value="Pkinase"/>
    <property type="match status" value="1"/>
</dbReference>
<dbReference type="GO" id="GO:0005737">
    <property type="term" value="C:cytoplasm"/>
    <property type="evidence" value="ECO:0007669"/>
    <property type="project" value="TreeGrafter"/>
</dbReference>
<dbReference type="EC" id="2.7.11.17" evidence="10"/>
<dbReference type="CDD" id="cd14003">
    <property type="entry name" value="STKc_AMPK-like"/>
    <property type="match status" value="1"/>
</dbReference>
<dbReference type="SUPFAM" id="SSF56112">
    <property type="entry name" value="Protein kinase-like (PK-like)"/>
    <property type="match status" value="1"/>
</dbReference>
<dbReference type="InterPro" id="IPR017441">
    <property type="entry name" value="Protein_kinase_ATP_BS"/>
</dbReference>
<keyword evidence="4 7" id="KW-0547">Nucleotide-binding</keyword>
<feature type="binding site" evidence="7">
    <location>
        <position position="33"/>
    </location>
    <ligand>
        <name>ATP</name>
        <dbReference type="ChEBI" id="CHEBI:30616"/>
    </ligand>
</feature>
<feature type="domain" description="Protein kinase" evidence="9">
    <location>
        <begin position="4"/>
        <end position="259"/>
    </location>
</feature>
<dbReference type="PROSITE" id="PS00107">
    <property type="entry name" value="PROTEIN_KINASE_ATP"/>
    <property type="match status" value="1"/>
</dbReference>
<comment type="similarity">
    <text evidence="8">Belongs to the protein kinase superfamily.</text>
</comment>
<dbReference type="SMART" id="SM00220">
    <property type="entry name" value="S_TKc"/>
    <property type="match status" value="1"/>
</dbReference>
<dbReference type="Gene3D" id="1.10.510.10">
    <property type="entry name" value="Transferase(Phosphotransferase) domain 1"/>
    <property type="match status" value="1"/>
</dbReference>
<keyword evidence="5 10" id="KW-0418">Kinase</keyword>
<evidence type="ECO:0000256" key="2">
    <source>
        <dbReference type="ARBA" id="ARBA00022527"/>
    </source>
</evidence>
<reference evidence="10 11" key="1">
    <citation type="submission" date="2011-07" db="EMBL/GenBank/DDBJ databases">
        <authorList>
            <person name="Coyne R."/>
            <person name="Brami D."/>
            <person name="Johnson J."/>
            <person name="Hostetler J."/>
            <person name="Hannick L."/>
            <person name="Clark T."/>
            <person name="Cassidy-Hanley D."/>
            <person name="Inman J."/>
        </authorList>
    </citation>
    <scope>NUCLEOTIDE SEQUENCE [LARGE SCALE GENOMIC DNA]</scope>
    <source>
        <strain evidence="10 11">G5</strain>
    </source>
</reference>
<dbReference type="InterPro" id="IPR000719">
    <property type="entry name" value="Prot_kinase_dom"/>
</dbReference>
<evidence type="ECO:0000256" key="5">
    <source>
        <dbReference type="ARBA" id="ARBA00022777"/>
    </source>
</evidence>
<proteinExistence type="inferred from homology"/>
<evidence type="ECO:0000313" key="11">
    <source>
        <dbReference type="Proteomes" id="UP000008983"/>
    </source>
</evidence>
<evidence type="ECO:0000256" key="1">
    <source>
        <dbReference type="ARBA" id="ARBA00011245"/>
    </source>
</evidence>
<dbReference type="eggNOG" id="KOG0586">
    <property type="taxonomic scope" value="Eukaryota"/>
</dbReference>
<dbReference type="GO" id="GO:0005524">
    <property type="term" value="F:ATP binding"/>
    <property type="evidence" value="ECO:0007669"/>
    <property type="project" value="UniProtKB-UniRule"/>
</dbReference>
<gene>
    <name evidence="10" type="ORF">IMG5_169380</name>
</gene>
<protein>
    <submittedName>
        <fullName evidence="10">Protein kinase domain protein</fullName>
        <ecNumber evidence="10">2.7.11.17</ecNumber>
    </submittedName>
</protein>
<sequence>MDRYEIKENIGKGSYAIVKLARDTLTDKKVAIKIYDKYKLLDPQKLNNVKREITILKKLDHVNIIKLNQIIDTRLTVNLVMEYISQLSLRQFMKNQQGKILDEKIAKMVFKQIVFAVQYCHDFEVIHRDIKLENVMLDSSNYQIKLIDFGFAIRVQPDKKLNIFCGTPSYMSPEITRKKEYYGKPADIWSLGILQYILVCGRFPFKGKDDNQLFKKIQQGEYSFPNFVSSSAISLINRLLRQNPLERPTAKEILYDKWFN</sequence>
<dbReference type="EMBL" id="GL984212">
    <property type="protein sequence ID" value="EGR28741.1"/>
    <property type="molecule type" value="Genomic_DNA"/>
</dbReference>
<keyword evidence="3 10" id="KW-0808">Transferase</keyword>
<keyword evidence="11" id="KW-1185">Reference proteome</keyword>
<organism evidence="10 11">
    <name type="scientific">Ichthyophthirius multifiliis</name>
    <name type="common">White spot disease agent</name>
    <name type="synonym">Ich</name>
    <dbReference type="NCBI Taxonomy" id="5932"/>
    <lineage>
        <taxon>Eukaryota</taxon>
        <taxon>Sar</taxon>
        <taxon>Alveolata</taxon>
        <taxon>Ciliophora</taxon>
        <taxon>Intramacronucleata</taxon>
        <taxon>Oligohymenophorea</taxon>
        <taxon>Hymenostomatida</taxon>
        <taxon>Ophryoglenina</taxon>
        <taxon>Ichthyophthirius</taxon>
    </lineage>
</organism>
<evidence type="ECO:0000256" key="4">
    <source>
        <dbReference type="ARBA" id="ARBA00022741"/>
    </source>
</evidence>
<dbReference type="OrthoDB" id="449424at2759"/>
<comment type="subunit">
    <text evidence="1">Monomer.</text>
</comment>
<dbReference type="GO" id="GO:0004683">
    <property type="term" value="F:calcium/calmodulin-dependent protein kinase activity"/>
    <property type="evidence" value="ECO:0007669"/>
    <property type="project" value="UniProtKB-EC"/>
</dbReference>
<accession>G0R1A8</accession>
<keyword evidence="2 8" id="KW-0723">Serine/threonine-protein kinase</keyword>
<dbReference type="InterPro" id="IPR011009">
    <property type="entry name" value="Kinase-like_dom_sf"/>
</dbReference>
<evidence type="ECO:0000256" key="7">
    <source>
        <dbReference type="PROSITE-ProRule" id="PRU10141"/>
    </source>
</evidence>
<dbReference type="PANTHER" id="PTHR24346">
    <property type="entry name" value="MAP/MICROTUBULE AFFINITY-REGULATING KINASE"/>
    <property type="match status" value="1"/>
</dbReference>
<dbReference type="Proteomes" id="UP000008983">
    <property type="component" value="Unassembled WGS sequence"/>
</dbReference>
<dbReference type="PANTHER" id="PTHR24346:SF30">
    <property type="entry name" value="MATERNAL EMBRYONIC LEUCINE ZIPPER KINASE"/>
    <property type="match status" value="1"/>
</dbReference>
<evidence type="ECO:0000256" key="8">
    <source>
        <dbReference type="RuleBase" id="RU000304"/>
    </source>
</evidence>
<evidence type="ECO:0000259" key="9">
    <source>
        <dbReference type="PROSITE" id="PS50011"/>
    </source>
</evidence>
<dbReference type="OMA" id="QFENRTP"/>
<dbReference type="InParanoid" id="G0R1A8"/>